<feature type="compositionally biased region" description="Low complexity" evidence="7">
    <location>
        <begin position="322"/>
        <end position="339"/>
    </location>
</feature>
<comment type="caution">
    <text evidence="9">The sequence shown here is derived from an EMBL/GenBank/DDBJ whole genome shotgun (WGS) entry which is preliminary data.</text>
</comment>
<feature type="transmembrane region" description="Helical" evidence="8">
    <location>
        <begin position="261"/>
        <end position="280"/>
    </location>
</feature>
<evidence type="ECO:0000256" key="7">
    <source>
        <dbReference type="SAM" id="MobiDB-lite"/>
    </source>
</evidence>
<keyword evidence="4 8" id="KW-0812">Transmembrane</keyword>
<feature type="transmembrane region" description="Helical" evidence="8">
    <location>
        <begin position="292"/>
        <end position="313"/>
    </location>
</feature>
<evidence type="ECO:0000313" key="9">
    <source>
        <dbReference type="EMBL" id="MCY9598691.1"/>
    </source>
</evidence>
<evidence type="ECO:0000256" key="1">
    <source>
        <dbReference type="ARBA" id="ARBA00004651"/>
    </source>
</evidence>
<dbReference type="PANTHER" id="PTHR30106">
    <property type="entry name" value="INNER MEMBRANE PROTEIN YEIH-RELATED"/>
    <property type="match status" value="1"/>
</dbReference>
<keyword evidence="5 8" id="KW-1133">Transmembrane helix</keyword>
<organism evidence="9 10">
    <name type="scientific">Paenibacillus chitinolyticus</name>
    <dbReference type="NCBI Taxonomy" id="79263"/>
    <lineage>
        <taxon>Bacteria</taxon>
        <taxon>Bacillati</taxon>
        <taxon>Bacillota</taxon>
        <taxon>Bacilli</taxon>
        <taxon>Bacillales</taxon>
        <taxon>Paenibacillaceae</taxon>
        <taxon>Paenibacillus</taxon>
    </lineage>
</organism>
<dbReference type="PANTHER" id="PTHR30106:SF2">
    <property type="entry name" value="UPF0324 INNER MEMBRANE PROTEIN YEIH"/>
    <property type="match status" value="1"/>
</dbReference>
<keyword evidence="10" id="KW-1185">Reference proteome</keyword>
<comment type="subcellular location">
    <subcellularLocation>
        <location evidence="1">Cell membrane</location>
        <topology evidence="1">Multi-pass membrane protein</topology>
    </subcellularLocation>
</comment>
<sequence length="429" mass="42964">MKTFTQRLGTPALHETGKEKTDSNESQDKAESSVIKEETRPEEAQAEGRRGSADTFAASGFAEAEASNPSAAPAAAKLGPGSGPARLATGLGMTLALALAAKALALIPGLNVIGQLVLALLLGIAWRAAAPVPASAPAGLAFASKKLLRAGIILLGMRLSLLDVVHAGPAVFAASAGNILFATVVVYAIARRMNVGPRLAMLSACGTGICGAAAIAGISPQIKADDDETAVGVTVIALLGTLFTVAYTLVYPLLGFSSAEYGFFSGATLHEIAHVIAAAAPGGSAAVDSALLAKLTRVALLAPVALVLGVWAARRERRGADEGAPGSAASGAAGSAAPRKAGVPVPWFIVGFLAAAALNTIGIVPQPAAAAAVQGAYLLIAMAMAGLGLNVNLAVFRRHGLWASAAVLLGSVLLSLLGIAEVYVLRLLG</sequence>
<dbReference type="GeneID" id="95373268"/>
<name>A0ABT4FJV1_9BACL</name>
<dbReference type="Proteomes" id="UP001527202">
    <property type="component" value="Unassembled WGS sequence"/>
</dbReference>
<keyword evidence="3" id="KW-1003">Cell membrane</keyword>
<evidence type="ECO:0000256" key="4">
    <source>
        <dbReference type="ARBA" id="ARBA00022692"/>
    </source>
</evidence>
<evidence type="ECO:0000256" key="6">
    <source>
        <dbReference type="ARBA" id="ARBA00023136"/>
    </source>
</evidence>
<feature type="transmembrane region" description="Helical" evidence="8">
    <location>
        <begin position="113"/>
        <end position="135"/>
    </location>
</feature>
<evidence type="ECO:0000313" key="10">
    <source>
        <dbReference type="Proteomes" id="UP001527202"/>
    </source>
</evidence>
<dbReference type="RefSeq" id="WP_042231266.1">
    <property type="nucleotide sequence ID" value="NZ_CP026520.1"/>
</dbReference>
<evidence type="ECO:0000256" key="8">
    <source>
        <dbReference type="SAM" id="Phobius"/>
    </source>
</evidence>
<feature type="transmembrane region" description="Helical" evidence="8">
    <location>
        <begin position="230"/>
        <end position="254"/>
    </location>
</feature>
<feature type="region of interest" description="Disordered" evidence="7">
    <location>
        <begin position="320"/>
        <end position="339"/>
    </location>
</feature>
<feature type="transmembrane region" description="Helical" evidence="8">
    <location>
        <begin position="171"/>
        <end position="190"/>
    </location>
</feature>
<reference evidence="9 10" key="1">
    <citation type="submission" date="2022-05" db="EMBL/GenBank/DDBJ databases">
        <title>Genome Sequencing of Bee-Associated Microbes.</title>
        <authorList>
            <person name="Dunlap C."/>
        </authorList>
    </citation>
    <scope>NUCLEOTIDE SEQUENCE [LARGE SCALE GENOMIC DNA]</scope>
    <source>
        <strain evidence="9 10">NRRL B-23120</strain>
    </source>
</reference>
<feature type="transmembrane region" description="Helical" evidence="8">
    <location>
        <begin position="199"/>
        <end position="218"/>
    </location>
</feature>
<evidence type="ECO:0000256" key="5">
    <source>
        <dbReference type="ARBA" id="ARBA00022989"/>
    </source>
</evidence>
<comment type="similarity">
    <text evidence="2">Belongs to the UPF0324 family.</text>
</comment>
<evidence type="ECO:0000256" key="3">
    <source>
        <dbReference type="ARBA" id="ARBA00022475"/>
    </source>
</evidence>
<feature type="transmembrane region" description="Helical" evidence="8">
    <location>
        <begin position="345"/>
        <end position="364"/>
    </location>
</feature>
<accession>A0ABT4FJV1</accession>
<evidence type="ECO:0000256" key="2">
    <source>
        <dbReference type="ARBA" id="ARBA00007977"/>
    </source>
</evidence>
<proteinExistence type="inferred from homology"/>
<feature type="region of interest" description="Disordered" evidence="7">
    <location>
        <begin position="1"/>
        <end position="53"/>
    </location>
</feature>
<protein>
    <submittedName>
        <fullName evidence="9">Sulfate exporter family transporter</fullName>
    </submittedName>
</protein>
<keyword evidence="6 8" id="KW-0472">Membrane</keyword>
<gene>
    <name evidence="9" type="ORF">M5X16_23330</name>
</gene>
<dbReference type="InterPro" id="IPR018383">
    <property type="entry name" value="UPF0324_pro"/>
</dbReference>
<dbReference type="Pfam" id="PF03601">
    <property type="entry name" value="Cons_hypoth698"/>
    <property type="match status" value="1"/>
</dbReference>
<dbReference type="EMBL" id="JAMDMJ010000034">
    <property type="protein sequence ID" value="MCY9598691.1"/>
    <property type="molecule type" value="Genomic_DNA"/>
</dbReference>
<feature type="transmembrane region" description="Helical" evidence="8">
    <location>
        <begin position="376"/>
        <end position="395"/>
    </location>
</feature>
<feature type="transmembrane region" description="Helical" evidence="8">
    <location>
        <begin position="402"/>
        <end position="425"/>
    </location>
</feature>
<feature type="compositionally biased region" description="Basic and acidic residues" evidence="7">
    <location>
        <begin position="15"/>
        <end position="52"/>
    </location>
</feature>